<reference evidence="1" key="1">
    <citation type="journal article" date="2019" name="Sci. Rep.">
        <title>Draft genome of Tanacetum cinerariifolium, the natural source of mosquito coil.</title>
        <authorList>
            <person name="Yamashiro T."/>
            <person name="Shiraishi A."/>
            <person name="Satake H."/>
            <person name="Nakayama K."/>
        </authorList>
    </citation>
    <scope>NUCLEOTIDE SEQUENCE</scope>
</reference>
<proteinExistence type="predicted"/>
<sequence length="125" mass="13327">VHIAAGGFGRGFAVVKEVRLALHKQGHEPAAADVACFGVGHGQCERRRHCGIDGVAAFFQDLRGDVGAVLVRCCNGPTFQHDGVHRRTDGKDDRQGEGLECHDSHRASLMSGGDSFVRACCMEAV</sequence>
<name>A0A699VXN0_TANCI</name>
<comment type="caution">
    <text evidence="1">The sequence shown here is derived from an EMBL/GenBank/DDBJ whole genome shotgun (WGS) entry which is preliminary data.</text>
</comment>
<evidence type="ECO:0000313" key="1">
    <source>
        <dbReference type="EMBL" id="GFD40325.1"/>
    </source>
</evidence>
<protein>
    <submittedName>
        <fullName evidence="1">Uncharacterized protein</fullName>
    </submittedName>
</protein>
<dbReference type="EMBL" id="BKCJ011531938">
    <property type="protein sequence ID" value="GFD40325.1"/>
    <property type="molecule type" value="Genomic_DNA"/>
</dbReference>
<organism evidence="1">
    <name type="scientific">Tanacetum cinerariifolium</name>
    <name type="common">Dalmatian daisy</name>
    <name type="synonym">Chrysanthemum cinerariifolium</name>
    <dbReference type="NCBI Taxonomy" id="118510"/>
    <lineage>
        <taxon>Eukaryota</taxon>
        <taxon>Viridiplantae</taxon>
        <taxon>Streptophyta</taxon>
        <taxon>Embryophyta</taxon>
        <taxon>Tracheophyta</taxon>
        <taxon>Spermatophyta</taxon>
        <taxon>Magnoliopsida</taxon>
        <taxon>eudicotyledons</taxon>
        <taxon>Gunneridae</taxon>
        <taxon>Pentapetalae</taxon>
        <taxon>asterids</taxon>
        <taxon>campanulids</taxon>
        <taxon>Asterales</taxon>
        <taxon>Asteraceae</taxon>
        <taxon>Asteroideae</taxon>
        <taxon>Anthemideae</taxon>
        <taxon>Anthemidinae</taxon>
        <taxon>Tanacetum</taxon>
    </lineage>
</organism>
<dbReference type="AlphaFoldDB" id="A0A699VXN0"/>
<gene>
    <name evidence="1" type="ORF">Tci_912294</name>
</gene>
<feature type="non-terminal residue" evidence="1">
    <location>
        <position position="1"/>
    </location>
</feature>
<accession>A0A699VXN0</accession>